<dbReference type="EMBL" id="CP043494">
    <property type="protein sequence ID" value="WNG44892.1"/>
    <property type="molecule type" value="Genomic_DNA"/>
</dbReference>
<evidence type="ECO:0000256" key="3">
    <source>
        <dbReference type="ARBA" id="ARBA00022777"/>
    </source>
</evidence>
<evidence type="ECO:0000256" key="1">
    <source>
        <dbReference type="ARBA" id="ARBA00022679"/>
    </source>
</evidence>
<keyword evidence="3" id="KW-0418">Kinase</keyword>
<dbReference type="SMART" id="SM00028">
    <property type="entry name" value="TPR"/>
    <property type="match status" value="6"/>
</dbReference>
<protein>
    <submittedName>
        <fullName evidence="9">Tetratricopeptide repeat protein</fullName>
    </submittedName>
</protein>
<keyword evidence="5" id="KW-0802">TPR repeat</keyword>
<proteinExistence type="predicted"/>
<gene>
    <name evidence="9" type="ORF">F0U60_12905</name>
</gene>
<dbReference type="SUPFAM" id="SSF48452">
    <property type="entry name" value="TPR-like"/>
    <property type="match status" value="3"/>
</dbReference>
<name>A0ABY9WQ35_9BACT</name>
<dbReference type="InterPro" id="IPR011990">
    <property type="entry name" value="TPR-like_helical_dom_sf"/>
</dbReference>
<dbReference type="Pfam" id="PF00069">
    <property type="entry name" value="Pkinase"/>
    <property type="match status" value="1"/>
</dbReference>
<dbReference type="SUPFAM" id="SSF56112">
    <property type="entry name" value="Protein kinase-like (PK-like)"/>
    <property type="match status" value="1"/>
</dbReference>
<dbReference type="InterPro" id="IPR019734">
    <property type="entry name" value="TPR_rpt"/>
</dbReference>
<evidence type="ECO:0000256" key="2">
    <source>
        <dbReference type="ARBA" id="ARBA00022741"/>
    </source>
</evidence>
<evidence type="ECO:0000313" key="10">
    <source>
        <dbReference type="Proteomes" id="UP001611383"/>
    </source>
</evidence>
<dbReference type="InterPro" id="IPR000719">
    <property type="entry name" value="Prot_kinase_dom"/>
</dbReference>
<dbReference type="PROSITE" id="PS50005">
    <property type="entry name" value="TPR"/>
    <property type="match status" value="2"/>
</dbReference>
<feature type="region of interest" description="Disordered" evidence="7">
    <location>
        <begin position="1"/>
        <end position="54"/>
    </location>
</feature>
<dbReference type="PROSITE" id="PS00108">
    <property type="entry name" value="PROTEIN_KINASE_ST"/>
    <property type="match status" value="1"/>
</dbReference>
<evidence type="ECO:0000256" key="5">
    <source>
        <dbReference type="PROSITE-ProRule" id="PRU00339"/>
    </source>
</evidence>
<keyword evidence="1" id="KW-0808">Transferase</keyword>
<evidence type="ECO:0000259" key="8">
    <source>
        <dbReference type="PROSITE" id="PS50011"/>
    </source>
</evidence>
<dbReference type="InterPro" id="IPR011009">
    <property type="entry name" value="Kinase-like_dom_sf"/>
</dbReference>
<accession>A0ABY9WQ35</accession>
<keyword evidence="4 6" id="KW-0067">ATP-binding</keyword>
<feature type="repeat" description="TPR" evidence="5">
    <location>
        <begin position="854"/>
        <end position="887"/>
    </location>
</feature>
<dbReference type="Pfam" id="PF13374">
    <property type="entry name" value="TPR_10"/>
    <property type="match status" value="1"/>
</dbReference>
<keyword evidence="10" id="KW-1185">Reference proteome</keyword>
<dbReference type="Gene3D" id="1.10.510.10">
    <property type="entry name" value="Transferase(Phosphotransferase) domain 1"/>
    <property type="match status" value="1"/>
</dbReference>
<dbReference type="InterPro" id="IPR017441">
    <property type="entry name" value="Protein_kinase_ATP_BS"/>
</dbReference>
<evidence type="ECO:0000313" key="9">
    <source>
        <dbReference type="EMBL" id="WNG44892.1"/>
    </source>
</evidence>
<organism evidence="9 10">
    <name type="scientific">Archangium minus</name>
    <dbReference type="NCBI Taxonomy" id="83450"/>
    <lineage>
        <taxon>Bacteria</taxon>
        <taxon>Pseudomonadati</taxon>
        <taxon>Myxococcota</taxon>
        <taxon>Myxococcia</taxon>
        <taxon>Myxococcales</taxon>
        <taxon>Cystobacterineae</taxon>
        <taxon>Archangiaceae</taxon>
        <taxon>Archangium</taxon>
    </lineage>
</organism>
<evidence type="ECO:0000256" key="6">
    <source>
        <dbReference type="PROSITE-ProRule" id="PRU10141"/>
    </source>
</evidence>
<sequence length="1047" mass="115312">MGSFDDKERRTVVTDERRTVVTDERRTVALPAGDAAGPQAQTPPDETPTIGRGTPLDRYVVLDPLGQGGMGMVYAAYDSVLDRKVALKLLPRADSVEGPEVTSGRARLLREAQAMARLSHPNVVAVYDVYQHGTQVFMAMELVEGQTLLQWQRERPRSWREILTAFLAAGRGLAAAHAAGLVHRDFKPTNVLVGKDGRVRVTDFGLARPHNAPVELGSEDGAPSADTSPVKSHSLLELELTQRGAVLGTPAYMAPEQFRGAVADARTDQFSFAVSLWEALYGERPFEGSSPSERRENVLAGRIKPPPPYSKVPPWVNRALLRALNTAPEARYPSLDALLATLERDPAKVRRRWLTAVALVLLVTASALLTWSSWRQRRALLCTGSQESLKAVWGPPRQAAIEKAFLATGLSYARDTWARVHGALDTYTRTWTDMHQDTCEATRLRGEQSEAVMSLRMACLESRRQELAALTEVFADADATVVEKALSATSALRSLRGCADVEALMAEVKPPEDIFVRGSVDVARGQLARVKALTEAGKYKDALALASEVEQRTATLGYEPIHAESLFMKAWTQIISGDGQGVPPLLMQALWQAHAARHDTLVAAAAVRLMGYYSNRGPQEEADRWEHFAEASLDRMGERGELRAIFFNNRGLAFYHQGKFAEAYEAFDRAFALAEQTLGPANAMTLRYASNSLAALDNLDRVDESLRALETLVRLGENNLGPGHPFLTQPLANLANMYALQGRNAEARRLLDRVREIGQQAYRSDSEEWAHFHIAYGDLEAAEGHDAAALEHYDEAVRRFRELMGPESPYLMQALVNVAEAQTSLERLSEAQRTFQQVVELAKKDPKQHEHVYTKALVGLADLHDVKGQHEKALRLRQQALELRERNLGPAHLTTAMMRVSIGASYLELGQPARALAIFEKEQPLFEKTMGVDSPVGVLPQEGKGEALQRLGRATEAIPVLERVLRVVESRPVRPAYRASAQFAMARALWDAGQQPERALKLAHSARATFSRAPILHAKALAELEALLKRHAPKAATPSSMAQPAPP</sequence>
<dbReference type="Pfam" id="PF13424">
    <property type="entry name" value="TPR_12"/>
    <property type="match status" value="3"/>
</dbReference>
<dbReference type="Gene3D" id="1.25.40.10">
    <property type="entry name" value="Tetratricopeptide repeat domain"/>
    <property type="match status" value="3"/>
</dbReference>
<feature type="region of interest" description="Disordered" evidence="7">
    <location>
        <begin position="210"/>
        <end position="229"/>
    </location>
</feature>
<feature type="compositionally biased region" description="Basic and acidic residues" evidence="7">
    <location>
        <begin position="1"/>
        <end position="27"/>
    </location>
</feature>
<evidence type="ECO:0000256" key="7">
    <source>
        <dbReference type="SAM" id="MobiDB-lite"/>
    </source>
</evidence>
<dbReference type="Proteomes" id="UP001611383">
    <property type="component" value="Chromosome"/>
</dbReference>
<dbReference type="PANTHER" id="PTHR43289:SF6">
    <property type="entry name" value="SERINE_THREONINE-PROTEIN KINASE NEKL-3"/>
    <property type="match status" value="1"/>
</dbReference>
<dbReference type="PROSITE" id="PS50011">
    <property type="entry name" value="PROTEIN_KINASE_DOM"/>
    <property type="match status" value="1"/>
</dbReference>
<dbReference type="PANTHER" id="PTHR43289">
    <property type="entry name" value="MITOGEN-ACTIVATED PROTEIN KINASE KINASE KINASE 20-RELATED"/>
    <property type="match status" value="1"/>
</dbReference>
<dbReference type="Gene3D" id="3.30.200.20">
    <property type="entry name" value="Phosphorylase Kinase, domain 1"/>
    <property type="match status" value="1"/>
</dbReference>
<dbReference type="CDD" id="cd14014">
    <property type="entry name" value="STKc_PknB_like"/>
    <property type="match status" value="1"/>
</dbReference>
<evidence type="ECO:0000256" key="4">
    <source>
        <dbReference type="ARBA" id="ARBA00022840"/>
    </source>
</evidence>
<feature type="binding site" evidence="6">
    <location>
        <position position="88"/>
    </location>
    <ligand>
        <name>ATP</name>
        <dbReference type="ChEBI" id="CHEBI:30616"/>
    </ligand>
</feature>
<reference evidence="9 10" key="1">
    <citation type="submission" date="2019-08" db="EMBL/GenBank/DDBJ databases">
        <title>Archangium and Cystobacter genomes.</title>
        <authorList>
            <person name="Chen I.-C.K."/>
            <person name="Wielgoss S."/>
        </authorList>
    </citation>
    <scope>NUCLEOTIDE SEQUENCE [LARGE SCALE GENOMIC DNA]</scope>
    <source>
        <strain evidence="9 10">Cbm 6</strain>
    </source>
</reference>
<dbReference type="PROSITE" id="PS00107">
    <property type="entry name" value="PROTEIN_KINASE_ATP"/>
    <property type="match status" value="1"/>
</dbReference>
<keyword evidence="2 6" id="KW-0547">Nucleotide-binding</keyword>
<feature type="domain" description="Protein kinase" evidence="8">
    <location>
        <begin position="59"/>
        <end position="354"/>
    </location>
</feature>
<dbReference type="InterPro" id="IPR008271">
    <property type="entry name" value="Ser/Thr_kinase_AS"/>
</dbReference>
<feature type="repeat" description="TPR" evidence="5">
    <location>
        <begin position="644"/>
        <end position="677"/>
    </location>
</feature>